<dbReference type="Proteomes" id="UP000199323">
    <property type="component" value="Unassembled WGS sequence"/>
</dbReference>
<gene>
    <name evidence="7" type="ORF">SAMN05216251_12042</name>
</gene>
<dbReference type="PIRSF" id="PIRSF015582">
    <property type="entry name" value="Cit_lyase_B"/>
    <property type="match status" value="1"/>
</dbReference>
<dbReference type="RefSeq" id="WP_093716393.1">
    <property type="nucleotide sequence ID" value="NZ_FONG01000020.1"/>
</dbReference>
<feature type="binding site" evidence="5">
    <location>
        <position position="114"/>
    </location>
    <ligand>
        <name>Mg(2+)</name>
        <dbReference type="ChEBI" id="CHEBI:18420"/>
    </ligand>
</feature>
<dbReference type="GO" id="GO:0006107">
    <property type="term" value="P:oxaloacetate metabolic process"/>
    <property type="evidence" value="ECO:0007669"/>
    <property type="project" value="TreeGrafter"/>
</dbReference>
<dbReference type="GO" id="GO:0016829">
    <property type="term" value="F:lyase activity"/>
    <property type="evidence" value="ECO:0007669"/>
    <property type="project" value="UniProtKB-KW"/>
</dbReference>
<name>A0A1I2K018_9ACTN</name>
<accession>A0A1I2K018</accession>
<reference evidence="8" key="1">
    <citation type="submission" date="2016-10" db="EMBL/GenBank/DDBJ databases">
        <authorList>
            <person name="Varghese N."/>
            <person name="Submissions S."/>
        </authorList>
    </citation>
    <scope>NUCLEOTIDE SEQUENCE [LARGE SCALE GENOMIC DNA]</scope>
    <source>
        <strain evidence="8">CGMCC 4.3510</strain>
    </source>
</reference>
<keyword evidence="3 5" id="KW-0460">Magnesium</keyword>
<feature type="binding site" evidence="4">
    <location>
        <position position="114"/>
    </location>
    <ligand>
        <name>substrate</name>
    </ligand>
</feature>
<evidence type="ECO:0000313" key="7">
    <source>
        <dbReference type="EMBL" id="SFF58547.1"/>
    </source>
</evidence>
<dbReference type="PANTHER" id="PTHR32308:SF0">
    <property type="entry name" value="HPCH_HPAI ALDOLASE_CITRATE LYASE DOMAIN-CONTAINING PROTEIN"/>
    <property type="match status" value="1"/>
</dbReference>
<sequence>MIGRARSLLFVPGSRPDRFDSATRSGADLVVIDLEDAVEPAARPAARVAARDRLSRSPAVVRVNGATTDDHEADLAALSGSPELVAVMLAKAETPDQVDRVHRRLGVPVLPLVETAAAIEGIRPLARHAAVPRLVLGTLDLAAELGARPSWEPLLAIRTGLVVASAAAGKAPPVDGVTVELDDAEAVRADVRRAAGLGFHGKLCLHPRQVPLVHEALRPTDDELAWAEGVLAALGPVARVDGRLVDAPVRARARALLARAGRHEAVADDE</sequence>
<evidence type="ECO:0000256" key="4">
    <source>
        <dbReference type="PIRSR" id="PIRSR015582-1"/>
    </source>
</evidence>
<evidence type="ECO:0000256" key="1">
    <source>
        <dbReference type="ARBA" id="ARBA00001946"/>
    </source>
</evidence>
<evidence type="ECO:0000256" key="5">
    <source>
        <dbReference type="PIRSR" id="PIRSR015582-2"/>
    </source>
</evidence>
<evidence type="ECO:0000256" key="3">
    <source>
        <dbReference type="ARBA" id="ARBA00022842"/>
    </source>
</evidence>
<dbReference type="Gene3D" id="3.20.20.60">
    <property type="entry name" value="Phosphoenolpyruvate-binding domains"/>
    <property type="match status" value="1"/>
</dbReference>
<comment type="cofactor">
    <cofactor evidence="1">
        <name>Mg(2+)</name>
        <dbReference type="ChEBI" id="CHEBI:18420"/>
    </cofactor>
</comment>
<keyword evidence="7" id="KW-0456">Lyase</keyword>
<keyword evidence="8" id="KW-1185">Reference proteome</keyword>
<dbReference type="InterPro" id="IPR005000">
    <property type="entry name" value="Aldolase/citrate-lyase_domain"/>
</dbReference>
<feature type="binding site" evidence="4">
    <location>
        <position position="62"/>
    </location>
    <ligand>
        <name>substrate</name>
    </ligand>
</feature>
<dbReference type="Pfam" id="PF03328">
    <property type="entry name" value="HpcH_HpaI"/>
    <property type="match status" value="1"/>
</dbReference>
<evidence type="ECO:0000313" key="8">
    <source>
        <dbReference type="Proteomes" id="UP000199323"/>
    </source>
</evidence>
<evidence type="ECO:0000256" key="2">
    <source>
        <dbReference type="ARBA" id="ARBA00022723"/>
    </source>
</evidence>
<dbReference type="SUPFAM" id="SSF51621">
    <property type="entry name" value="Phosphoenolpyruvate/pyruvate domain"/>
    <property type="match status" value="1"/>
</dbReference>
<dbReference type="InterPro" id="IPR040442">
    <property type="entry name" value="Pyrv_kinase-like_dom_sf"/>
</dbReference>
<dbReference type="STRING" id="380248.SAMN05216251_12042"/>
<dbReference type="AlphaFoldDB" id="A0A1I2K018"/>
<dbReference type="InterPro" id="IPR015813">
    <property type="entry name" value="Pyrv/PenolPyrv_kinase-like_dom"/>
</dbReference>
<protein>
    <submittedName>
        <fullName evidence="7">Citrate lyase subunit beta / citryl-CoA lyase</fullName>
    </submittedName>
</protein>
<proteinExistence type="predicted"/>
<keyword evidence="2 5" id="KW-0479">Metal-binding</keyword>
<organism evidence="7 8">
    <name type="scientific">Actinacidiphila alni</name>
    <dbReference type="NCBI Taxonomy" id="380248"/>
    <lineage>
        <taxon>Bacteria</taxon>
        <taxon>Bacillati</taxon>
        <taxon>Actinomycetota</taxon>
        <taxon>Actinomycetes</taxon>
        <taxon>Kitasatosporales</taxon>
        <taxon>Streptomycetaceae</taxon>
        <taxon>Actinacidiphila</taxon>
    </lineage>
</organism>
<dbReference type="EMBL" id="FONG01000020">
    <property type="protein sequence ID" value="SFF58547.1"/>
    <property type="molecule type" value="Genomic_DNA"/>
</dbReference>
<feature type="binding site" evidence="5">
    <location>
        <position position="140"/>
    </location>
    <ligand>
        <name>Mg(2+)</name>
        <dbReference type="ChEBI" id="CHEBI:18420"/>
    </ligand>
</feature>
<dbReference type="PANTHER" id="PTHR32308">
    <property type="entry name" value="LYASE BETA SUBUNIT, PUTATIVE (AFU_ORTHOLOGUE AFUA_4G13030)-RELATED"/>
    <property type="match status" value="1"/>
</dbReference>
<evidence type="ECO:0000259" key="6">
    <source>
        <dbReference type="Pfam" id="PF03328"/>
    </source>
</evidence>
<dbReference type="GO" id="GO:0000287">
    <property type="term" value="F:magnesium ion binding"/>
    <property type="evidence" value="ECO:0007669"/>
    <property type="project" value="TreeGrafter"/>
</dbReference>
<dbReference type="OrthoDB" id="4322898at2"/>
<dbReference type="InterPro" id="IPR011206">
    <property type="entry name" value="Citrate_lyase_beta/mcl1/mcl2"/>
</dbReference>
<feature type="domain" description="HpcH/HpaI aldolase/citrate lyase" evidence="6">
    <location>
        <begin position="6"/>
        <end position="207"/>
    </location>
</feature>